<dbReference type="AlphaFoldDB" id="A0A3R9QUA4"/>
<reference evidence="6 7" key="1">
    <citation type="submission" date="2018-10" db="EMBL/GenBank/DDBJ databases">
        <title>Draft genome sequence of Bacillus salarius IM0101, isolated from a hypersaline soil in Inner Mongolia, China.</title>
        <authorList>
            <person name="Yamprayoonswat W."/>
            <person name="Boonvisut S."/>
            <person name="Jumpathong W."/>
            <person name="Sittihan S."/>
            <person name="Ruangsuj P."/>
            <person name="Wanthongcharoen S."/>
            <person name="Thongpramul N."/>
            <person name="Pimmason S."/>
            <person name="Yu B."/>
            <person name="Yasawong M."/>
        </authorList>
    </citation>
    <scope>NUCLEOTIDE SEQUENCE [LARGE SCALE GENOMIC DNA]</scope>
    <source>
        <strain evidence="6 7">IM0101</strain>
    </source>
</reference>
<dbReference type="SUPFAM" id="SSF55781">
    <property type="entry name" value="GAF domain-like"/>
    <property type="match status" value="1"/>
</dbReference>
<keyword evidence="1" id="KW-0805">Transcription regulation</keyword>
<dbReference type="SMART" id="SM00346">
    <property type="entry name" value="HTH_ICLR"/>
    <property type="match status" value="1"/>
</dbReference>
<organism evidence="6 7">
    <name type="scientific">Salibacterium salarium</name>
    <dbReference type="NCBI Taxonomy" id="284579"/>
    <lineage>
        <taxon>Bacteria</taxon>
        <taxon>Bacillati</taxon>
        <taxon>Bacillota</taxon>
        <taxon>Bacilli</taxon>
        <taxon>Bacillales</taxon>
        <taxon>Bacillaceae</taxon>
    </lineage>
</organism>
<evidence type="ECO:0000256" key="2">
    <source>
        <dbReference type="ARBA" id="ARBA00023125"/>
    </source>
</evidence>
<evidence type="ECO:0000259" key="5">
    <source>
        <dbReference type="PROSITE" id="PS51078"/>
    </source>
</evidence>
<dbReference type="GO" id="GO:0003700">
    <property type="term" value="F:DNA-binding transcription factor activity"/>
    <property type="evidence" value="ECO:0007669"/>
    <property type="project" value="TreeGrafter"/>
</dbReference>
<name>A0A3R9QUA4_9BACI</name>
<dbReference type="InterPro" id="IPR036390">
    <property type="entry name" value="WH_DNA-bd_sf"/>
</dbReference>
<evidence type="ECO:0000313" key="7">
    <source>
        <dbReference type="Proteomes" id="UP000275076"/>
    </source>
</evidence>
<accession>A0A3R9QUA4</accession>
<dbReference type="GO" id="GO:0003677">
    <property type="term" value="F:DNA binding"/>
    <property type="evidence" value="ECO:0007669"/>
    <property type="project" value="UniProtKB-KW"/>
</dbReference>
<dbReference type="InterPro" id="IPR011991">
    <property type="entry name" value="ArsR-like_HTH"/>
</dbReference>
<dbReference type="Pfam" id="PF01614">
    <property type="entry name" value="IclR_C"/>
    <property type="match status" value="1"/>
</dbReference>
<dbReference type="Gene3D" id="3.30.450.40">
    <property type="match status" value="1"/>
</dbReference>
<keyword evidence="7" id="KW-1185">Reference proteome</keyword>
<dbReference type="PANTHER" id="PTHR30136:SF35">
    <property type="entry name" value="HTH-TYPE TRANSCRIPTIONAL REGULATOR RV1719"/>
    <property type="match status" value="1"/>
</dbReference>
<keyword evidence="3" id="KW-0804">Transcription</keyword>
<dbReference type="SUPFAM" id="SSF46785">
    <property type="entry name" value="Winged helix' DNA-binding domain"/>
    <property type="match status" value="1"/>
</dbReference>
<feature type="domain" description="HTH iclR-type" evidence="4">
    <location>
        <begin position="4"/>
        <end position="67"/>
    </location>
</feature>
<dbReference type="GO" id="GO:0045892">
    <property type="term" value="P:negative regulation of DNA-templated transcription"/>
    <property type="evidence" value="ECO:0007669"/>
    <property type="project" value="TreeGrafter"/>
</dbReference>
<feature type="domain" description="IclR-ED" evidence="5">
    <location>
        <begin position="68"/>
        <end position="251"/>
    </location>
</feature>
<dbReference type="Gene3D" id="1.10.10.10">
    <property type="entry name" value="Winged helix-like DNA-binding domain superfamily/Winged helix DNA-binding domain"/>
    <property type="match status" value="1"/>
</dbReference>
<comment type="caution">
    <text evidence="6">The sequence shown here is derived from an EMBL/GenBank/DDBJ whole genome shotgun (WGS) entry which is preliminary data.</text>
</comment>
<proteinExistence type="predicted"/>
<gene>
    <name evidence="6" type="ORF">D7Z54_09885</name>
</gene>
<evidence type="ECO:0000259" key="4">
    <source>
        <dbReference type="PROSITE" id="PS51077"/>
    </source>
</evidence>
<evidence type="ECO:0000256" key="3">
    <source>
        <dbReference type="ARBA" id="ARBA00023163"/>
    </source>
</evidence>
<dbReference type="EMBL" id="RBVX01000007">
    <property type="protein sequence ID" value="RSL33611.1"/>
    <property type="molecule type" value="Genomic_DNA"/>
</dbReference>
<dbReference type="InterPro" id="IPR005471">
    <property type="entry name" value="Tscrpt_reg_IclR_N"/>
</dbReference>
<dbReference type="CDD" id="cd00090">
    <property type="entry name" value="HTH_ARSR"/>
    <property type="match status" value="1"/>
</dbReference>
<sequence>MNQMDDSLKPLKILEALSNNGEQGMSITNIASETNLSKSTIHRLVKALLEAGYIIRHDSSKTYKLGYRILHITSGLIDNLEIKEVARPYLQQLNEESNETIHLVQLEDLYGVYIDKIDTPETIGLLSRMGKRIMLHSTAAGKVLLAHMSQEAREKVYEEVGLPQRTKSTFSSKMDLEEELTYIKNNGYALDRMENKDGIYCIAGPIFNQDGSVLNSFSISGPSFRFTKEDAENLSLKVIETSKLLSKDLVSF</sequence>
<protein>
    <submittedName>
        <fullName evidence="6">IclR family transcriptional regulator</fullName>
    </submittedName>
</protein>
<dbReference type="PANTHER" id="PTHR30136">
    <property type="entry name" value="HELIX-TURN-HELIX TRANSCRIPTIONAL REGULATOR, ICLR FAMILY"/>
    <property type="match status" value="1"/>
</dbReference>
<dbReference type="InterPro" id="IPR050707">
    <property type="entry name" value="HTH_MetabolicPath_Reg"/>
</dbReference>
<dbReference type="OrthoDB" id="9791752at2"/>
<keyword evidence="2" id="KW-0238">DNA-binding</keyword>
<dbReference type="PROSITE" id="PS51077">
    <property type="entry name" value="HTH_ICLR"/>
    <property type="match status" value="1"/>
</dbReference>
<dbReference type="RefSeq" id="WP_125555667.1">
    <property type="nucleotide sequence ID" value="NZ_RBVX01000007.1"/>
</dbReference>
<dbReference type="InterPro" id="IPR029016">
    <property type="entry name" value="GAF-like_dom_sf"/>
</dbReference>
<evidence type="ECO:0000313" key="6">
    <source>
        <dbReference type="EMBL" id="RSL33611.1"/>
    </source>
</evidence>
<dbReference type="Pfam" id="PF09339">
    <property type="entry name" value="HTH_IclR"/>
    <property type="match status" value="1"/>
</dbReference>
<dbReference type="Proteomes" id="UP000275076">
    <property type="component" value="Unassembled WGS sequence"/>
</dbReference>
<dbReference type="InterPro" id="IPR014757">
    <property type="entry name" value="Tscrpt_reg_IclR_C"/>
</dbReference>
<evidence type="ECO:0000256" key="1">
    <source>
        <dbReference type="ARBA" id="ARBA00023015"/>
    </source>
</evidence>
<dbReference type="InterPro" id="IPR036388">
    <property type="entry name" value="WH-like_DNA-bd_sf"/>
</dbReference>
<dbReference type="PROSITE" id="PS51078">
    <property type="entry name" value="ICLR_ED"/>
    <property type="match status" value="1"/>
</dbReference>